<reference evidence="2" key="1">
    <citation type="journal article" date="2022" name="Front. Genet.">
        <title>Chromosome-Scale Assembly of the Dendrobium nobile Genome Provides Insights Into the Molecular Mechanism of the Biosynthesis of the Medicinal Active Ingredient of Dendrobium.</title>
        <authorList>
            <person name="Xu Q."/>
            <person name="Niu S.-C."/>
            <person name="Li K.-L."/>
            <person name="Zheng P.-J."/>
            <person name="Zhang X.-J."/>
            <person name="Jia Y."/>
            <person name="Liu Y."/>
            <person name="Niu Y.-X."/>
            <person name="Yu L.-H."/>
            <person name="Chen D.-F."/>
            <person name="Zhang G.-Q."/>
        </authorList>
    </citation>
    <scope>NUCLEOTIDE SEQUENCE</scope>
    <source>
        <tissue evidence="2">Leaf</tissue>
    </source>
</reference>
<name>A0A8T3AWV1_DENNO</name>
<accession>A0A8T3AWV1</accession>
<dbReference type="InterPro" id="IPR036691">
    <property type="entry name" value="Endo/exonu/phosph_ase_sf"/>
</dbReference>
<keyword evidence="3" id="KW-1185">Reference proteome</keyword>
<evidence type="ECO:0000313" key="3">
    <source>
        <dbReference type="Proteomes" id="UP000829196"/>
    </source>
</evidence>
<dbReference type="CDD" id="cd01650">
    <property type="entry name" value="RT_nLTR_like"/>
    <property type="match status" value="1"/>
</dbReference>
<dbReference type="AlphaFoldDB" id="A0A8T3AWV1"/>
<sequence length="1108" mass="126408">MSDPWFSYTHGLFENEQSCHNFNLSTPGRIWVKWDPSHLSFTPTFFSSQLIHGLVNVGSLPPFFLSVVYAANVLEDRKVLWEDLLGLSINIDIPWIIMGDFNCYRFDSKKAGGNSLSSDRSGALNNFIFDVVVQDLGSVGLFFTWYNQRVDFPIHIKLDRMLVNTNFLEVFPKAFYKVHSQPGSDHAPLILSEPNSKKVASRFMFKAFWTKFDDFWLDTQRVFERTPTESPIAFFYGCLRLLKQVICKKNWCSSNYISNCIIELKHLQSLKLFEIQSDPLNLDLNKAFKSTSDQLSSYQAAWYSWISQRAKAHWLSQGEDDLGFLYAKIRSRKNRNFIKVLSTANGLLASHDDMAKALINHFRNLFNAPSPSGENSFSIPVGNTVPSNMIDGLMMEVTNDEIKKVVFSGSSKSAPGPDGFSFSFYQQTWHIIGFSLCKAVKQFFTYGKMPRGAKATAITLIPKGSHSNCISDYRPISLCNVFYKIIAKIIANRLKPILPIIIHESQSGFITKRCSTDNIILAAEILREFNKGISNFCAKLDIKKAFDSASHSFLLSRLRQKGFPEKFVMWIQGCITDVHFSINLNGVLEGFFNSTSGLRQGCPLSPLLFCVIMDALSHSLDSDADKPFLGLNHKNFICSHLLFADDLLVFGVASMDNAKNLNDLLLRFADSSGLHINPQKSSILFPKAFPLAQEISNCLGITNEENSIIYLGLPISPSRLKFSHFQPLLSRLSTLLAGWKVKFLSFAGRVQYLKFTIANTIAYWIRGAIIPKTCCKVINKLCSRFLFFGNTLERRMHMIAWNFVAQPKVKGGLGLPSFDSIYHNMACSFIFRMYNDHTLIGTWYRAKYDSVWKLPPSSASAFWKLFCRTAHRISPAISFSVHSSSNISLLWDPWCDNNPIADSFYSPALAHSWDEEPLLFWEGSAFPSNRNFLSLLHENLEDVVWSKFIWHKGYALRFACYIWMAIIGKLKTADNLIMRGINVNAGCGFCSNHLESHSHIFFECDFSFSILTGLFPYMDTFYLRPNILQTFDFLTNLRSHGRHERNFCYLTLAALVYYLWRERNNRRFSTIWRSPNELKSEIIHAIRAKGRNWKSFEKIKPIFSGILG</sequence>
<dbReference type="PROSITE" id="PS50878">
    <property type="entry name" value="RT_POL"/>
    <property type="match status" value="1"/>
</dbReference>
<dbReference type="InterPro" id="IPR043502">
    <property type="entry name" value="DNA/RNA_pol_sf"/>
</dbReference>
<dbReference type="Proteomes" id="UP000829196">
    <property type="component" value="Unassembled WGS sequence"/>
</dbReference>
<evidence type="ECO:0000259" key="1">
    <source>
        <dbReference type="PROSITE" id="PS50878"/>
    </source>
</evidence>
<dbReference type="Pfam" id="PF13966">
    <property type="entry name" value="zf-RVT"/>
    <property type="match status" value="1"/>
</dbReference>
<protein>
    <recommendedName>
        <fullName evidence="1">Reverse transcriptase domain-containing protein</fullName>
    </recommendedName>
</protein>
<organism evidence="2 3">
    <name type="scientific">Dendrobium nobile</name>
    <name type="common">Orchid</name>
    <dbReference type="NCBI Taxonomy" id="94219"/>
    <lineage>
        <taxon>Eukaryota</taxon>
        <taxon>Viridiplantae</taxon>
        <taxon>Streptophyta</taxon>
        <taxon>Embryophyta</taxon>
        <taxon>Tracheophyta</taxon>
        <taxon>Spermatophyta</taxon>
        <taxon>Magnoliopsida</taxon>
        <taxon>Liliopsida</taxon>
        <taxon>Asparagales</taxon>
        <taxon>Orchidaceae</taxon>
        <taxon>Epidendroideae</taxon>
        <taxon>Malaxideae</taxon>
        <taxon>Dendrobiinae</taxon>
        <taxon>Dendrobium</taxon>
    </lineage>
</organism>
<dbReference type="EMBL" id="JAGYWB010000013">
    <property type="protein sequence ID" value="KAI0500544.1"/>
    <property type="molecule type" value="Genomic_DNA"/>
</dbReference>
<dbReference type="SMR" id="A0A8T3AWV1"/>
<dbReference type="InterPro" id="IPR000477">
    <property type="entry name" value="RT_dom"/>
</dbReference>
<dbReference type="SUPFAM" id="SSF56219">
    <property type="entry name" value="DNase I-like"/>
    <property type="match status" value="1"/>
</dbReference>
<dbReference type="Pfam" id="PF00078">
    <property type="entry name" value="RVT_1"/>
    <property type="match status" value="1"/>
</dbReference>
<comment type="caution">
    <text evidence="2">The sequence shown here is derived from an EMBL/GenBank/DDBJ whole genome shotgun (WGS) entry which is preliminary data.</text>
</comment>
<dbReference type="PANTHER" id="PTHR33116:SF78">
    <property type="entry name" value="OS12G0587133 PROTEIN"/>
    <property type="match status" value="1"/>
</dbReference>
<proteinExistence type="predicted"/>
<dbReference type="GO" id="GO:0003824">
    <property type="term" value="F:catalytic activity"/>
    <property type="evidence" value="ECO:0007669"/>
    <property type="project" value="InterPro"/>
</dbReference>
<evidence type="ECO:0000313" key="2">
    <source>
        <dbReference type="EMBL" id="KAI0500544.1"/>
    </source>
</evidence>
<dbReference type="InterPro" id="IPR005135">
    <property type="entry name" value="Endo/exonuclease/phosphatase"/>
</dbReference>
<dbReference type="SUPFAM" id="SSF56672">
    <property type="entry name" value="DNA/RNA polymerases"/>
    <property type="match status" value="1"/>
</dbReference>
<dbReference type="InterPro" id="IPR026960">
    <property type="entry name" value="RVT-Znf"/>
</dbReference>
<feature type="domain" description="Reverse transcriptase" evidence="1">
    <location>
        <begin position="442"/>
        <end position="715"/>
    </location>
</feature>
<dbReference type="PANTHER" id="PTHR33116">
    <property type="entry name" value="REVERSE TRANSCRIPTASE ZINC-BINDING DOMAIN-CONTAINING PROTEIN-RELATED-RELATED"/>
    <property type="match status" value="1"/>
</dbReference>
<dbReference type="Gene3D" id="3.60.10.10">
    <property type="entry name" value="Endonuclease/exonuclease/phosphatase"/>
    <property type="match status" value="1"/>
</dbReference>
<gene>
    <name evidence="2" type="ORF">KFK09_018758</name>
</gene>
<dbReference type="OrthoDB" id="1747049at2759"/>
<dbReference type="Pfam" id="PF03372">
    <property type="entry name" value="Exo_endo_phos"/>
    <property type="match status" value="1"/>
</dbReference>